<reference evidence="1" key="2">
    <citation type="submission" date="2020-10" db="EMBL/GenBank/DDBJ databases">
        <authorList>
            <person name="Cooper E.A."/>
            <person name="Brenton Z.W."/>
            <person name="Flinn B.S."/>
            <person name="Jenkins J."/>
            <person name="Shu S."/>
            <person name="Flowers D."/>
            <person name="Luo F."/>
            <person name="Wang Y."/>
            <person name="Xia P."/>
            <person name="Barry K."/>
            <person name="Daum C."/>
            <person name="Lipzen A."/>
            <person name="Yoshinaga Y."/>
            <person name="Schmutz J."/>
            <person name="Saski C."/>
            <person name="Vermerris W."/>
            <person name="Kresovich S."/>
        </authorList>
    </citation>
    <scope>NUCLEOTIDE SEQUENCE</scope>
</reference>
<evidence type="ECO:0000313" key="1">
    <source>
        <dbReference type="EMBL" id="KAG0537384.1"/>
    </source>
</evidence>
<dbReference type="Proteomes" id="UP000807115">
    <property type="component" value="Chromosome 3"/>
</dbReference>
<proteinExistence type="predicted"/>
<reference evidence="1" key="1">
    <citation type="journal article" date="2019" name="BMC Genomics">
        <title>A new reference genome for Sorghum bicolor reveals high levels of sequence similarity between sweet and grain genotypes: implications for the genetics of sugar metabolism.</title>
        <authorList>
            <person name="Cooper E.A."/>
            <person name="Brenton Z.W."/>
            <person name="Flinn B.S."/>
            <person name="Jenkins J."/>
            <person name="Shu S."/>
            <person name="Flowers D."/>
            <person name="Luo F."/>
            <person name="Wang Y."/>
            <person name="Xia P."/>
            <person name="Barry K."/>
            <person name="Daum C."/>
            <person name="Lipzen A."/>
            <person name="Yoshinaga Y."/>
            <person name="Schmutz J."/>
            <person name="Saski C."/>
            <person name="Vermerris W."/>
            <person name="Kresovich S."/>
        </authorList>
    </citation>
    <scope>NUCLEOTIDE SEQUENCE</scope>
</reference>
<organism evidence="1 2">
    <name type="scientific">Sorghum bicolor</name>
    <name type="common">Sorghum</name>
    <name type="synonym">Sorghum vulgare</name>
    <dbReference type="NCBI Taxonomy" id="4558"/>
    <lineage>
        <taxon>Eukaryota</taxon>
        <taxon>Viridiplantae</taxon>
        <taxon>Streptophyta</taxon>
        <taxon>Embryophyta</taxon>
        <taxon>Tracheophyta</taxon>
        <taxon>Spermatophyta</taxon>
        <taxon>Magnoliopsida</taxon>
        <taxon>Liliopsida</taxon>
        <taxon>Poales</taxon>
        <taxon>Poaceae</taxon>
        <taxon>PACMAD clade</taxon>
        <taxon>Panicoideae</taxon>
        <taxon>Andropogonodae</taxon>
        <taxon>Andropogoneae</taxon>
        <taxon>Sorghinae</taxon>
        <taxon>Sorghum</taxon>
    </lineage>
</organism>
<gene>
    <name evidence="1" type="ORF">BDA96_03G144500</name>
</gene>
<dbReference type="EMBL" id="CM027682">
    <property type="protein sequence ID" value="KAG0537384.1"/>
    <property type="molecule type" value="Genomic_DNA"/>
</dbReference>
<sequence>MLSFRVSYMSMLQAVSSNYGLPYLVHEITQDGSHLYGIELELPASIATFGSPRRFYWAPSGTQLAIASEAAALQALMALQTLFGFVIVDYSLHSLLLYRNIAQWLLPVANRGVQLARLLLMDCYDGTHNTAQVLAHAHQLLQDIGHMPPDL</sequence>
<accession>A0A921UMP3</accession>
<protein>
    <submittedName>
        <fullName evidence="1">Uncharacterized protein</fullName>
    </submittedName>
</protein>
<evidence type="ECO:0000313" key="2">
    <source>
        <dbReference type="Proteomes" id="UP000807115"/>
    </source>
</evidence>
<comment type="caution">
    <text evidence="1">The sequence shown here is derived from an EMBL/GenBank/DDBJ whole genome shotgun (WGS) entry which is preliminary data.</text>
</comment>
<dbReference type="AlphaFoldDB" id="A0A921UMP3"/>
<name>A0A921UMP3_SORBI</name>